<evidence type="ECO:0000256" key="3">
    <source>
        <dbReference type="ARBA" id="ARBA00022763"/>
    </source>
</evidence>
<dbReference type="GO" id="GO:0032993">
    <property type="term" value="C:protein-DNA complex"/>
    <property type="evidence" value="ECO:0007669"/>
    <property type="project" value="TreeGrafter"/>
</dbReference>
<sequence>MTPATVYRPAHRLDVRRTIGPLRRGASDPAWRTTSDGATWRATLTPDGPATARIAVRRDGIHVEAWGPGAERVLAGVPDLLGARDDDSGFEPALHPLVRDAHHRLPGLRLTRTGNVWEQLVPAVLEQRVVGLDAKASWRRLVGRHGLPAPGPAPEGMRVPPPPSVWAAIPVWEWREAGVEGQRADTIRRAALVAHRLDQDVPLVETRRRLLTVRGIGPWTVAETTSRALGDADAVSVGDYHLAHLVGWALTGDRTDDAGMLELLEPWRPHRQRVIRLIEITQAAHAPRYGPRSPRARPLR</sequence>
<dbReference type="GO" id="GO:0008725">
    <property type="term" value="F:DNA-3-methyladenine glycosylase activity"/>
    <property type="evidence" value="ECO:0007669"/>
    <property type="project" value="TreeGrafter"/>
</dbReference>
<evidence type="ECO:0000256" key="2">
    <source>
        <dbReference type="ARBA" id="ARBA00012000"/>
    </source>
</evidence>
<proteinExistence type="predicted"/>
<keyword evidence="4" id="KW-0234">DNA repair</keyword>
<protein>
    <recommendedName>
        <fullName evidence="2">DNA-3-methyladenine glycosylase II</fullName>
        <ecNumber evidence="2">3.2.2.21</ecNumber>
    </recommendedName>
</protein>
<evidence type="ECO:0000313" key="6">
    <source>
        <dbReference type="Proteomes" id="UP000283374"/>
    </source>
</evidence>
<keyword evidence="6" id="KW-1185">Reference proteome</keyword>
<dbReference type="Gene3D" id="1.10.340.30">
    <property type="entry name" value="Hypothetical protein, domain 2"/>
    <property type="match status" value="1"/>
</dbReference>
<dbReference type="CDD" id="cd00056">
    <property type="entry name" value="ENDO3c"/>
    <property type="match status" value="1"/>
</dbReference>
<dbReference type="InterPro" id="IPR051912">
    <property type="entry name" value="Alkylbase_DNA_Glycosylase/TA"/>
</dbReference>
<dbReference type="GO" id="GO:0043916">
    <property type="term" value="F:DNA-7-methylguanine glycosylase activity"/>
    <property type="evidence" value="ECO:0007669"/>
    <property type="project" value="TreeGrafter"/>
</dbReference>
<dbReference type="EMBL" id="QWKP01000095">
    <property type="protein sequence ID" value="RHA44307.1"/>
    <property type="molecule type" value="Genomic_DNA"/>
</dbReference>
<evidence type="ECO:0000256" key="4">
    <source>
        <dbReference type="ARBA" id="ARBA00023204"/>
    </source>
</evidence>
<reference evidence="5 6" key="1">
    <citation type="submission" date="2018-08" db="EMBL/GenBank/DDBJ databases">
        <title>Cellulomonas rhizosphaerae sp. nov., a novel actinomycete isolated from soil.</title>
        <authorList>
            <person name="Tian Y."/>
        </authorList>
    </citation>
    <scope>NUCLEOTIDE SEQUENCE [LARGE SCALE GENOMIC DNA]</scope>
    <source>
        <strain evidence="5 6">NEAU-TCZ24</strain>
    </source>
</reference>
<accession>A0A413RQT5</accession>
<name>A0A413RQT5_9CELL</name>
<dbReference type="OrthoDB" id="5501430at2"/>
<dbReference type="Proteomes" id="UP000283374">
    <property type="component" value="Unassembled WGS sequence"/>
</dbReference>
<dbReference type="GO" id="GO:0032131">
    <property type="term" value="F:alkylated DNA binding"/>
    <property type="evidence" value="ECO:0007669"/>
    <property type="project" value="TreeGrafter"/>
</dbReference>
<dbReference type="AlphaFoldDB" id="A0A413RQT5"/>
<dbReference type="InterPro" id="IPR011257">
    <property type="entry name" value="DNA_glycosylase"/>
</dbReference>
<keyword evidence="3" id="KW-0227">DNA damage</keyword>
<gene>
    <name evidence="5" type="ORF">D1825_01935</name>
</gene>
<dbReference type="GO" id="GO:0005737">
    <property type="term" value="C:cytoplasm"/>
    <property type="evidence" value="ECO:0007669"/>
    <property type="project" value="TreeGrafter"/>
</dbReference>
<dbReference type="InterPro" id="IPR003265">
    <property type="entry name" value="HhH-GPD_domain"/>
</dbReference>
<dbReference type="SUPFAM" id="SSF48150">
    <property type="entry name" value="DNA-glycosylase"/>
    <property type="match status" value="1"/>
</dbReference>
<dbReference type="GO" id="GO:0006285">
    <property type="term" value="P:base-excision repair, AP site formation"/>
    <property type="evidence" value="ECO:0007669"/>
    <property type="project" value="TreeGrafter"/>
</dbReference>
<evidence type="ECO:0000313" key="5">
    <source>
        <dbReference type="EMBL" id="RHA44307.1"/>
    </source>
</evidence>
<comment type="caution">
    <text evidence="5">The sequence shown here is derived from an EMBL/GenBank/DDBJ whole genome shotgun (WGS) entry which is preliminary data.</text>
</comment>
<evidence type="ECO:0000256" key="1">
    <source>
        <dbReference type="ARBA" id="ARBA00000086"/>
    </source>
</evidence>
<organism evidence="5 6">
    <name type="scientific">Cellulomonas rhizosphaerae</name>
    <dbReference type="NCBI Taxonomy" id="2293719"/>
    <lineage>
        <taxon>Bacteria</taxon>
        <taxon>Bacillati</taxon>
        <taxon>Actinomycetota</taxon>
        <taxon>Actinomycetes</taxon>
        <taxon>Micrococcales</taxon>
        <taxon>Cellulomonadaceae</taxon>
        <taxon>Cellulomonas</taxon>
    </lineage>
</organism>
<dbReference type="PANTHER" id="PTHR43003">
    <property type="entry name" value="DNA-3-METHYLADENINE GLYCOSYLASE"/>
    <property type="match status" value="1"/>
</dbReference>
<comment type="catalytic activity">
    <reaction evidence="1">
        <text>Hydrolysis of alkylated DNA, releasing 3-methyladenine, 3-methylguanine, 7-methylguanine and 7-methyladenine.</text>
        <dbReference type="EC" id="3.2.2.21"/>
    </reaction>
</comment>
<dbReference type="EC" id="3.2.2.21" evidence="2"/>
<dbReference type="PANTHER" id="PTHR43003:SF6">
    <property type="entry name" value="DNA GLYCOSYLASE"/>
    <property type="match status" value="1"/>
</dbReference>
<dbReference type="GO" id="GO:0006307">
    <property type="term" value="P:DNA alkylation repair"/>
    <property type="evidence" value="ECO:0007669"/>
    <property type="project" value="TreeGrafter"/>
</dbReference>